<keyword evidence="2" id="KW-1185">Reference proteome</keyword>
<evidence type="ECO:0000313" key="1">
    <source>
        <dbReference type="EMBL" id="KAJ8638165.1"/>
    </source>
</evidence>
<evidence type="ECO:0000313" key="2">
    <source>
        <dbReference type="Proteomes" id="UP001234297"/>
    </source>
</evidence>
<protein>
    <submittedName>
        <fullName evidence="1">Uncharacterized protein</fullName>
    </submittedName>
</protein>
<dbReference type="EMBL" id="CM056811">
    <property type="protein sequence ID" value="KAJ8638165.1"/>
    <property type="molecule type" value="Genomic_DNA"/>
</dbReference>
<organism evidence="1 2">
    <name type="scientific">Persea americana</name>
    <name type="common">Avocado</name>
    <dbReference type="NCBI Taxonomy" id="3435"/>
    <lineage>
        <taxon>Eukaryota</taxon>
        <taxon>Viridiplantae</taxon>
        <taxon>Streptophyta</taxon>
        <taxon>Embryophyta</taxon>
        <taxon>Tracheophyta</taxon>
        <taxon>Spermatophyta</taxon>
        <taxon>Magnoliopsida</taxon>
        <taxon>Magnoliidae</taxon>
        <taxon>Laurales</taxon>
        <taxon>Lauraceae</taxon>
        <taxon>Persea</taxon>
    </lineage>
</organism>
<accession>A0ACC2LXN6</accession>
<sequence length="67" mass="7822">MSVNSSHFSFNLAATKSKLASLNEKLDTLERRWSFLKIKKVLHQRTPLFLVDISKFIVDDEYNECSM</sequence>
<name>A0ACC2LXN6_PERAE</name>
<gene>
    <name evidence="1" type="ORF">MRB53_012432</name>
</gene>
<comment type="caution">
    <text evidence="1">The sequence shown here is derived from an EMBL/GenBank/DDBJ whole genome shotgun (WGS) entry which is preliminary data.</text>
</comment>
<dbReference type="Proteomes" id="UP001234297">
    <property type="component" value="Chromosome 3"/>
</dbReference>
<proteinExistence type="predicted"/>
<reference evidence="1 2" key="1">
    <citation type="journal article" date="2022" name="Hortic Res">
        <title>A haplotype resolved chromosomal level avocado genome allows analysis of novel avocado genes.</title>
        <authorList>
            <person name="Nath O."/>
            <person name="Fletcher S.J."/>
            <person name="Hayward A."/>
            <person name="Shaw L.M."/>
            <person name="Masouleh A.K."/>
            <person name="Furtado A."/>
            <person name="Henry R.J."/>
            <person name="Mitter N."/>
        </authorList>
    </citation>
    <scope>NUCLEOTIDE SEQUENCE [LARGE SCALE GENOMIC DNA]</scope>
    <source>
        <strain evidence="2">cv. Hass</strain>
    </source>
</reference>